<evidence type="ECO:0000256" key="6">
    <source>
        <dbReference type="ARBA" id="ARBA00022741"/>
    </source>
</evidence>
<keyword evidence="9" id="KW-0460">Magnesium</keyword>
<dbReference type="PANTHER" id="PTHR47545:SF1">
    <property type="entry name" value="MULTIFUNCTIONAL CCA PROTEIN"/>
    <property type="match status" value="1"/>
</dbReference>
<dbReference type="HAMAP" id="MF_01261">
    <property type="entry name" value="CCA_bact_type1"/>
    <property type="match status" value="1"/>
</dbReference>
<dbReference type="EC" id="2.7.7.72" evidence="12"/>
<dbReference type="GO" id="GO:0005524">
    <property type="term" value="F:ATP binding"/>
    <property type="evidence" value="ECO:0007669"/>
    <property type="project" value="UniProtKB-KW"/>
</dbReference>
<evidence type="ECO:0000256" key="1">
    <source>
        <dbReference type="ARBA" id="ARBA00001946"/>
    </source>
</evidence>
<dbReference type="PROSITE" id="PS51831">
    <property type="entry name" value="HD"/>
    <property type="match status" value="1"/>
</dbReference>
<organism evidence="12">
    <name type="scientific">hydrothermal vent metagenome</name>
    <dbReference type="NCBI Taxonomy" id="652676"/>
    <lineage>
        <taxon>unclassified sequences</taxon>
        <taxon>metagenomes</taxon>
        <taxon>ecological metagenomes</taxon>
    </lineage>
</organism>
<accession>A0A3B0VPE8</accession>
<dbReference type="GO" id="GO:0046872">
    <property type="term" value="F:metal ion binding"/>
    <property type="evidence" value="ECO:0007669"/>
    <property type="project" value="UniProtKB-KW"/>
</dbReference>
<dbReference type="GO" id="GO:0001680">
    <property type="term" value="P:tRNA 3'-terminal CCA addition"/>
    <property type="evidence" value="ECO:0007669"/>
    <property type="project" value="InterPro"/>
</dbReference>
<dbReference type="InterPro" id="IPR002646">
    <property type="entry name" value="PolA_pol_head_dom"/>
</dbReference>
<dbReference type="Gene3D" id="3.30.460.10">
    <property type="entry name" value="Beta Polymerase, domain 2"/>
    <property type="match status" value="1"/>
</dbReference>
<evidence type="ECO:0000256" key="3">
    <source>
        <dbReference type="ARBA" id="ARBA00022694"/>
    </source>
</evidence>
<evidence type="ECO:0000256" key="2">
    <source>
        <dbReference type="ARBA" id="ARBA00022679"/>
    </source>
</evidence>
<dbReference type="Pfam" id="PF12627">
    <property type="entry name" value="PolyA_pol_RNAbd"/>
    <property type="match status" value="1"/>
</dbReference>
<dbReference type="AlphaFoldDB" id="A0A3B0VPE8"/>
<keyword evidence="2 12" id="KW-0808">Transferase</keyword>
<dbReference type="Gene3D" id="1.10.3090.10">
    <property type="entry name" value="cca-adding enzyme, domain 2"/>
    <property type="match status" value="1"/>
</dbReference>
<sequence length="415" mass="46675">MSAMKIYLVGGAVRDQLLGLKSKDRDYVVVGATVKQMLAQGFKSVGKDFPVFLHPKTHEEYALARTEQKVAKGYLGFAFNTETSVTLEDDLFRRDLTINAMALDIDTQKIIDPYGGQQDLEHKILRHVSNAFGEDPVRVLRTARFAARYAHLGFKVHPDTNKLMQNMVDNGEVDTLVPERVWQELKATLNEKNPSEFIKVLRTCHALKVIFPEFDKLFGVPQTKKWHPEIDTGIHCMMAMDKAANLANDTAFAVFNHDLGKGLTPADVLPSHIGHEAAGVPLVKAVCKRLRVPTNYTKLAVLVCRWHLHAHTAFELRATTINKLFQSTDAFRQPQVFEKFLQACQADATGRLGKEFSNYPQADFLRKCLNSAAKVDVQALISQGFSDKTLGIEITQQRIKLIEICKKIRCINQTK</sequence>
<dbReference type="Pfam" id="PF01743">
    <property type="entry name" value="PolyA_pol"/>
    <property type="match status" value="1"/>
</dbReference>
<keyword evidence="10" id="KW-0694">RNA-binding</keyword>
<evidence type="ECO:0000313" key="12">
    <source>
        <dbReference type="EMBL" id="VAW42350.1"/>
    </source>
</evidence>
<keyword evidence="8" id="KW-0067">ATP-binding</keyword>
<dbReference type="GO" id="GO:0042245">
    <property type="term" value="P:RNA repair"/>
    <property type="evidence" value="ECO:0007669"/>
    <property type="project" value="UniProtKB-KW"/>
</dbReference>
<comment type="cofactor">
    <cofactor evidence="1">
        <name>Mg(2+)</name>
        <dbReference type="ChEBI" id="CHEBI:18420"/>
    </cofactor>
</comment>
<keyword evidence="5" id="KW-0479">Metal-binding</keyword>
<keyword evidence="4 12" id="KW-0548">Nucleotidyltransferase</keyword>
<dbReference type="PANTHER" id="PTHR47545">
    <property type="entry name" value="MULTIFUNCTIONAL CCA PROTEIN"/>
    <property type="match status" value="1"/>
</dbReference>
<name>A0A3B0VPE8_9ZZZZ</name>
<dbReference type="SUPFAM" id="SSF81301">
    <property type="entry name" value="Nucleotidyltransferase"/>
    <property type="match status" value="1"/>
</dbReference>
<dbReference type="InterPro" id="IPR012006">
    <property type="entry name" value="CCA_bact"/>
</dbReference>
<dbReference type="InterPro" id="IPR032828">
    <property type="entry name" value="PolyA_RNA-bd"/>
</dbReference>
<proteinExistence type="inferred from homology"/>
<evidence type="ECO:0000259" key="11">
    <source>
        <dbReference type="PROSITE" id="PS51831"/>
    </source>
</evidence>
<dbReference type="PIRSF" id="PIRSF000813">
    <property type="entry name" value="CCA_bact"/>
    <property type="match status" value="1"/>
</dbReference>
<dbReference type="CDD" id="cd05398">
    <property type="entry name" value="NT_ClassII-CCAase"/>
    <property type="match status" value="1"/>
</dbReference>
<evidence type="ECO:0000256" key="5">
    <source>
        <dbReference type="ARBA" id="ARBA00022723"/>
    </source>
</evidence>
<keyword evidence="3" id="KW-0819">tRNA processing</keyword>
<gene>
    <name evidence="12" type="ORF">MNBD_GAMMA01-1115</name>
</gene>
<dbReference type="InterPro" id="IPR043519">
    <property type="entry name" value="NT_sf"/>
</dbReference>
<dbReference type="SUPFAM" id="SSF81891">
    <property type="entry name" value="Poly A polymerase C-terminal region-like"/>
    <property type="match status" value="1"/>
</dbReference>
<keyword evidence="7" id="KW-0692">RNA repair</keyword>
<keyword evidence="6" id="KW-0547">Nucleotide-binding</keyword>
<evidence type="ECO:0000256" key="4">
    <source>
        <dbReference type="ARBA" id="ARBA00022695"/>
    </source>
</evidence>
<evidence type="ECO:0000256" key="8">
    <source>
        <dbReference type="ARBA" id="ARBA00022840"/>
    </source>
</evidence>
<dbReference type="GO" id="GO:0004810">
    <property type="term" value="F:CCA tRNA nucleotidyltransferase activity"/>
    <property type="evidence" value="ECO:0007669"/>
    <property type="project" value="UniProtKB-EC"/>
</dbReference>
<protein>
    <submittedName>
        <fullName evidence="12">CCA tRNA nucleotidyltransferase</fullName>
        <ecNumber evidence="12">2.7.7.72</ecNumber>
    </submittedName>
</protein>
<reference evidence="12" key="1">
    <citation type="submission" date="2018-06" db="EMBL/GenBank/DDBJ databases">
        <authorList>
            <person name="Zhirakovskaya E."/>
        </authorList>
    </citation>
    <scope>NUCLEOTIDE SEQUENCE</scope>
</reference>
<dbReference type="InterPro" id="IPR050124">
    <property type="entry name" value="tRNA_CCA-adding_enzyme"/>
</dbReference>
<dbReference type="InterPro" id="IPR006674">
    <property type="entry name" value="HD_domain"/>
</dbReference>
<evidence type="ECO:0000256" key="7">
    <source>
        <dbReference type="ARBA" id="ARBA00022800"/>
    </source>
</evidence>
<feature type="domain" description="HD" evidence="11">
    <location>
        <begin position="232"/>
        <end position="331"/>
    </location>
</feature>
<evidence type="ECO:0000256" key="10">
    <source>
        <dbReference type="ARBA" id="ARBA00022884"/>
    </source>
</evidence>
<dbReference type="GO" id="GO:0003723">
    <property type="term" value="F:RNA binding"/>
    <property type="evidence" value="ECO:0007669"/>
    <property type="project" value="UniProtKB-KW"/>
</dbReference>
<dbReference type="NCBIfam" id="NF008137">
    <property type="entry name" value="PRK10885.1"/>
    <property type="match status" value="1"/>
</dbReference>
<dbReference type="EMBL" id="UOEW01000358">
    <property type="protein sequence ID" value="VAW42350.1"/>
    <property type="molecule type" value="Genomic_DNA"/>
</dbReference>
<evidence type="ECO:0000256" key="9">
    <source>
        <dbReference type="ARBA" id="ARBA00022842"/>
    </source>
</evidence>